<keyword evidence="6" id="KW-1133">Transmembrane helix</keyword>
<evidence type="ECO:0000256" key="7">
    <source>
        <dbReference type="ARBA" id="ARBA00023027"/>
    </source>
</evidence>
<evidence type="ECO:0000313" key="14">
    <source>
        <dbReference type="EMBL" id="GGD10955.1"/>
    </source>
</evidence>
<accession>A0A916XU10</accession>
<comment type="cofactor">
    <cofactor evidence="1">
        <name>NAD(+)</name>
        <dbReference type="ChEBI" id="CHEBI:57540"/>
    </cofactor>
</comment>
<keyword evidence="10" id="KW-0325">Glycoprotein</keyword>
<keyword evidence="7" id="KW-0520">NAD</keyword>
<dbReference type="PANTHER" id="PTHR43078">
    <property type="entry name" value="UDP-GLUCURONIC ACID DECARBOXYLASE-RELATED"/>
    <property type="match status" value="1"/>
</dbReference>
<organism evidence="14 15">
    <name type="scientific">Aureimonas glaciei</name>
    <dbReference type="NCBI Taxonomy" id="1776957"/>
    <lineage>
        <taxon>Bacteria</taxon>
        <taxon>Pseudomonadati</taxon>
        <taxon>Pseudomonadota</taxon>
        <taxon>Alphaproteobacteria</taxon>
        <taxon>Hyphomicrobiales</taxon>
        <taxon>Aurantimonadaceae</taxon>
        <taxon>Aureimonas</taxon>
    </lineage>
</organism>
<keyword evidence="5" id="KW-0735">Signal-anchor</keyword>
<dbReference type="PANTHER" id="PTHR43078:SF6">
    <property type="entry name" value="UDP-GLUCURONIC ACID DECARBOXYLASE 1"/>
    <property type="match status" value="1"/>
</dbReference>
<dbReference type="GO" id="GO:0042732">
    <property type="term" value="P:D-xylose metabolic process"/>
    <property type="evidence" value="ECO:0007669"/>
    <property type="project" value="InterPro"/>
</dbReference>
<evidence type="ECO:0000256" key="6">
    <source>
        <dbReference type="ARBA" id="ARBA00022989"/>
    </source>
</evidence>
<dbReference type="InterPro" id="IPR036291">
    <property type="entry name" value="NAD(P)-bd_dom_sf"/>
</dbReference>
<evidence type="ECO:0000256" key="8">
    <source>
        <dbReference type="ARBA" id="ARBA00023034"/>
    </source>
</evidence>
<reference evidence="14" key="1">
    <citation type="journal article" date="2014" name="Int. J. Syst. Evol. Microbiol.">
        <title>Complete genome sequence of Corynebacterium casei LMG S-19264T (=DSM 44701T), isolated from a smear-ripened cheese.</title>
        <authorList>
            <consortium name="US DOE Joint Genome Institute (JGI-PGF)"/>
            <person name="Walter F."/>
            <person name="Albersmeier A."/>
            <person name="Kalinowski J."/>
            <person name="Ruckert C."/>
        </authorList>
    </citation>
    <scope>NUCLEOTIDE SEQUENCE</scope>
    <source>
        <strain evidence="14">CGMCC 1.15493</strain>
    </source>
</reference>
<gene>
    <name evidence="14" type="ORF">GCM10011335_12370</name>
</gene>
<evidence type="ECO:0000256" key="1">
    <source>
        <dbReference type="ARBA" id="ARBA00001911"/>
    </source>
</evidence>
<evidence type="ECO:0000256" key="11">
    <source>
        <dbReference type="ARBA" id="ARBA00023239"/>
    </source>
</evidence>
<comment type="subcellular location">
    <subcellularLocation>
        <location evidence="2">Golgi apparatus membrane</location>
        <topology evidence="2">Single-pass type II membrane protein</topology>
    </subcellularLocation>
    <subcellularLocation>
        <location evidence="12">Golgi apparatus</location>
        <location evidence="12">Golgi stack membrane</location>
    </subcellularLocation>
</comment>
<keyword evidence="8" id="KW-0333">Golgi apparatus</keyword>
<keyword evidence="9" id="KW-0472">Membrane</keyword>
<keyword evidence="4" id="KW-0210">Decarboxylase</keyword>
<dbReference type="SUPFAM" id="SSF51735">
    <property type="entry name" value="NAD(P)-binding Rossmann-fold domains"/>
    <property type="match status" value="1"/>
</dbReference>
<keyword evidence="3" id="KW-0812">Transmembrane</keyword>
<dbReference type="EMBL" id="BMJJ01000002">
    <property type="protein sequence ID" value="GGD10955.1"/>
    <property type="molecule type" value="Genomic_DNA"/>
</dbReference>
<dbReference type="RefSeq" id="WP_188849690.1">
    <property type="nucleotide sequence ID" value="NZ_BMJJ01000002.1"/>
</dbReference>
<dbReference type="GO" id="GO:0070403">
    <property type="term" value="F:NAD+ binding"/>
    <property type="evidence" value="ECO:0007669"/>
    <property type="project" value="InterPro"/>
</dbReference>
<reference evidence="14" key="2">
    <citation type="submission" date="2020-09" db="EMBL/GenBank/DDBJ databases">
        <authorList>
            <person name="Sun Q."/>
            <person name="Zhou Y."/>
        </authorList>
    </citation>
    <scope>NUCLEOTIDE SEQUENCE</scope>
    <source>
        <strain evidence="14">CGMCC 1.15493</strain>
    </source>
</reference>
<name>A0A916XU10_9HYPH</name>
<evidence type="ECO:0000256" key="3">
    <source>
        <dbReference type="ARBA" id="ARBA00022692"/>
    </source>
</evidence>
<dbReference type="InterPro" id="IPR001509">
    <property type="entry name" value="Epimerase_deHydtase"/>
</dbReference>
<dbReference type="Gene3D" id="3.40.50.720">
    <property type="entry name" value="NAD(P)-binding Rossmann-like Domain"/>
    <property type="match status" value="1"/>
</dbReference>
<dbReference type="Proteomes" id="UP000613160">
    <property type="component" value="Unassembled WGS sequence"/>
</dbReference>
<feature type="domain" description="NAD-dependent epimerase/dehydratase" evidence="13">
    <location>
        <begin position="13"/>
        <end position="250"/>
    </location>
</feature>
<dbReference type="GO" id="GO:0048040">
    <property type="term" value="F:UDP-glucuronate decarboxylase activity"/>
    <property type="evidence" value="ECO:0007669"/>
    <property type="project" value="TreeGrafter"/>
</dbReference>
<sequence length="345" mass="37386">MLQRARNGNGKTVLLAGGAGFVGSHLCDALLARGDRVICVDSYLTGSEANVQPLMNHPSFRLIEKDICQLEQIDEPLDQIYNLACAASPPQYQADPVHTMMTCVAGTCNLLTLAEQHGASFLQASTSEVYGDPAQHPQREDYRGNVSCTGPRACYDEGKRAAEALCFDMLRAGRADVRVARIFNTYGPRMQPDDGRIISNLLVQALSNEPLTIYGTGEQTRSFCFVSDLVAGLIALMNVDPNPGGPVNLGNPGEFTINELATMVLDMVPTQSQLVHRPLPQDDPTRRRPDISQARNLLGWQPKVPLSEGLRVTADWFAGSLGNPPEEARAPAWLPASKLETCVGS</sequence>
<dbReference type="AlphaFoldDB" id="A0A916XU10"/>
<dbReference type="GO" id="GO:0005737">
    <property type="term" value="C:cytoplasm"/>
    <property type="evidence" value="ECO:0007669"/>
    <property type="project" value="TreeGrafter"/>
</dbReference>
<protein>
    <submittedName>
        <fullName evidence="14">NAD-dependent dehydratase</fullName>
    </submittedName>
</protein>
<evidence type="ECO:0000256" key="12">
    <source>
        <dbReference type="ARBA" id="ARBA00037859"/>
    </source>
</evidence>
<evidence type="ECO:0000313" key="15">
    <source>
        <dbReference type="Proteomes" id="UP000613160"/>
    </source>
</evidence>
<keyword evidence="11" id="KW-0456">Lyase</keyword>
<evidence type="ECO:0000256" key="9">
    <source>
        <dbReference type="ARBA" id="ARBA00023136"/>
    </source>
</evidence>
<dbReference type="FunFam" id="3.40.50.720:FF:000065">
    <property type="entry name" value="UDP-glucuronic acid decarboxylase 1"/>
    <property type="match status" value="1"/>
</dbReference>
<keyword evidence="15" id="KW-1185">Reference proteome</keyword>
<evidence type="ECO:0000256" key="10">
    <source>
        <dbReference type="ARBA" id="ARBA00023180"/>
    </source>
</evidence>
<comment type="caution">
    <text evidence="14">The sequence shown here is derived from an EMBL/GenBank/DDBJ whole genome shotgun (WGS) entry which is preliminary data.</text>
</comment>
<dbReference type="InterPro" id="IPR044516">
    <property type="entry name" value="UXS-like"/>
</dbReference>
<dbReference type="Pfam" id="PF01370">
    <property type="entry name" value="Epimerase"/>
    <property type="match status" value="1"/>
</dbReference>
<evidence type="ECO:0000256" key="5">
    <source>
        <dbReference type="ARBA" id="ARBA00022968"/>
    </source>
</evidence>
<evidence type="ECO:0000256" key="4">
    <source>
        <dbReference type="ARBA" id="ARBA00022793"/>
    </source>
</evidence>
<dbReference type="CDD" id="cd05230">
    <property type="entry name" value="UGD_SDR_e"/>
    <property type="match status" value="1"/>
</dbReference>
<evidence type="ECO:0000256" key="2">
    <source>
        <dbReference type="ARBA" id="ARBA00004323"/>
    </source>
</evidence>
<proteinExistence type="predicted"/>
<evidence type="ECO:0000259" key="13">
    <source>
        <dbReference type="Pfam" id="PF01370"/>
    </source>
</evidence>